<evidence type="ECO:0000256" key="7">
    <source>
        <dbReference type="ARBA" id="ARBA00022692"/>
    </source>
</evidence>
<keyword evidence="11 14" id="KW-0472">Membrane</keyword>
<evidence type="ECO:0000256" key="12">
    <source>
        <dbReference type="ARBA" id="ARBA00023310"/>
    </source>
</evidence>
<feature type="transmembrane region" description="Helical" evidence="14">
    <location>
        <begin position="178"/>
        <end position="198"/>
    </location>
</feature>
<comment type="subunit">
    <text evidence="4">F-type ATPases have 2 components, CF(1) - the catalytic core - and CF(0) - the membrane proton channel. CF(1) has five subunits: alpha(3), beta(3), gamma(1), delta(1), epsilon(1). CF(0) has three main subunits: a, b and c.</text>
</comment>
<evidence type="ECO:0000256" key="4">
    <source>
        <dbReference type="ARBA" id="ARBA00011648"/>
    </source>
</evidence>
<feature type="transmembrane region" description="Helical" evidence="14">
    <location>
        <begin position="148"/>
        <end position="172"/>
    </location>
</feature>
<feature type="transmembrane region" description="Helical" evidence="14">
    <location>
        <begin position="248"/>
        <end position="267"/>
    </location>
</feature>
<organism evidence="15">
    <name type="scientific">Jenufa minuta</name>
    <name type="common">Green alga</name>
    <dbReference type="NCBI Taxonomy" id="993092"/>
    <lineage>
        <taxon>Eukaryota</taxon>
        <taxon>Viridiplantae</taxon>
        <taxon>Chlorophyta</taxon>
        <taxon>core chlorophytes</taxon>
        <taxon>Chlorophyceae</taxon>
        <taxon>Jenufa</taxon>
    </lineage>
</organism>
<reference evidence="15" key="1">
    <citation type="submission" date="2020-01" db="EMBL/GenBank/DDBJ databases">
        <title>Complete mitogenomes of the chlorophycean green algae Jenufa minuta and Jenufa perforata.</title>
        <authorList>
            <person name="Turmel M."/>
            <person name="Otis C."/>
            <person name="Vincent A."/>
            <person name="Lemieux C."/>
        </authorList>
    </citation>
    <scope>NUCLEOTIDE SEQUENCE</scope>
</reference>
<evidence type="ECO:0000256" key="8">
    <source>
        <dbReference type="ARBA" id="ARBA00022781"/>
    </source>
</evidence>
<feature type="transmembrane region" description="Helical" evidence="14">
    <location>
        <begin position="205"/>
        <end position="228"/>
    </location>
</feature>
<dbReference type="InterPro" id="IPR045083">
    <property type="entry name" value="ATP_synth_F0_asu_bact/mt"/>
</dbReference>
<protein>
    <recommendedName>
        <fullName evidence="13">ATP synthase subunit a</fullName>
    </recommendedName>
</protein>
<comment type="subcellular location">
    <subcellularLocation>
        <location evidence="2">Membrane</location>
        <topology evidence="2">Multi-pass membrane protein</topology>
    </subcellularLocation>
    <subcellularLocation>
        <location evidence="13">Mitochondrion inner membrane</location>
        <topology evidence="13">Multi-pass membrane protein</topology>
    </subcellularLocation>
</comment>
<comment type="function">
    <text evidence="1">Mitochondrial membrane ATP synthase (F(1)F(0) ATP synthase or Complex V) produces ATP from ADP in the presence of a proton gradient across the membrane which is generated by electron transport complexes of the respiratory chain. F-type ATPases consist of two structural domains, F(1) - containing the extramembraneous catalytic core and F(0) - containing the membrane proton channel, linked together by a central stalk and a peripheral stalk. During catalysis, ATP synthesis in the catalytic domain of F(1) is coupled via a rotary mechanism of the central stalk subunits to proton translocation. Key component of the proton channel; it may play a direct role in the translocation of protons across the membrane.</text>
</comment>
<dbReference type="AlphaFoldDB" id="A0A6G7ISZ5"/>
<dbReference type="Gene3D" id="1.20.120.220">
    <property type="entry name" value="ATP synthase, F0 complex, subunit A"/>
    <property type="match status" value="1"/>
</dbReference>
<dbReference type="NCBIfam" id="TIGR01131">
    <property type="entry name" value="ATP_synt_6_or_A"/>
    <property type="match status" value="1"/>
</dbReference>
<evidence type="ECO:0000256" key="10">
    <source>
        <dbReference type="ARBA" id="ARBA00023065"/>
    </source>
</evidence>
<sequence length="319" mass="35431">MCICCNLKSEMIETIMLSSTENWNSVPLITIMLPFISCWMSNNVFCTLVAILIISSNHKRNHDYAKSSNDLISGLRKMIMNFWTTSILDRINLNLRSSTAYRSISIQKPYGDTVGDKTSLQTDSQLYSNRVGALWQAKSLSLYKTSYVLINILFFVIIISNFFGLIPFFTAITGNTGFTIGLSFAVWITVTVCGIICLKTQFVSLFLPSGLPFIMSPIFVLLEFISYTFRALSLGVRLFANMISGHELIHLVCAMALVPALCCNFLIGGPITLIASALLIALTGLEFIVCFLQAGVFCLLASFYLNEALHKKLVLAKKL</sequence>
<evidence type="ECO:0000256" key="2">
    <source>
        <dbReference type="ARBA" id="ARBA00004141"/>
    </source>
</evidence>
<keyword evidence="12" id="KW-0066">ATP synthesis</keyword>
<dbReference type="GO" id="GO:0045259">
    <property type="term" value="C:proton-transporting ATP synthase complex"/>
    <property type="evidence" value="ECO:0007669"/>
    <property type="project" value="UniProtKB-KW"/>
</dbReference>
<comment type="similarity">
    <text evidence="3">Belongs to the ATPase A chain family.</text>
</comment>
<dbReference type="PANTHER" id="PTHR11410:SF0">
    <property type="entry name" value="ATP SYNTHASE SUBUNIT A"/>
    <property type="match status" value="1"/>
</dbReference>
<dbReference type="GO" id="GO:0046933">
    <property type="term" value="F:proton-transporting ATP synthase activity, rotational mechanism"/>
    <property type="evidence" value="ECO:0007669"/>
    <property type="project" value="TreeGrafter"/>
</dbReference>
<evidence type="ECO:0000256" key="6">
    <source>
        <dbReference type="ARBA" id="ARBA00022547"/>
    </source>
</evidence>
<keyword evidence="9 14" id="KW-1133">Transmembrane helix</keyword>
<evidence type="ECO:0000313" key="15">
    <source>
        <dbReference type="EMBL" id="QII41627.1"/>
    </source>
</evidence>
<evidence type="ECO:0000256" key="3">
    <source>
        <dbReference type="ARBA" id="ARBA00006810"/>
    </source>
</evidence>
<keyword evidence="7 14" id="KW-0812">Transmembrane</keyword>
<keyword evidence="10" id="KW-0406">Ion transport</keyword>
<dbReference type="PRINTS" id="PR00123">
    <property type="entry name" value="ATPASEA"/>
</dbReference>
<dbReference type="InterPro" id="IPR000568">
    <property type="entry name" value="ATP_synth_F0_asu"/>
</dbReference>
<dbReference type="InterPro" id="IPR023011">
    <property type="entry name" value="ATP_synth_F0_asu_AS"/>
</dbReference>
<dbReference type="PANTHER" id="PTHR11410">
    <property type="entry name" value="ATP SYNTHASE SUBUNIT A"/>
    <property type="match status" value="1"/>
</dbReference>
<evidence type="ECO:0000256" key="11">
    <source>
        <dbReference type="ARBA" id="ARBA00023136"/>
    </source>
</evidence>
<dbReference type="RefSeq" id="YP_009746618.1">
    <property type="nucleotide sequence ID" value="NC_046780.1"/>
</dbReference>
<keyword evidence="15" id="KW-0496">Mitochondrion</keyword>
<keyword evidence="6" id="KW-0138">CF(0)</keyword>
<accession>A0A6G7ISZ5</accession>
<feature type="transmembrane region" description="Helical" evidence="14">
    <location>
        <begin position="279"/>
        <end position="305"/>
    </location>
</feature>
<proteinExistence type="inferred from homology"/>
<evidence type="ECO:0000256" key="13">
    <source>
        <dbReference type="RuleBase" id="RU004450"/>
    </source>
</evidence>
<dbReference type="CDD" id="cd00310">
    <property type="entry name" value="ATP-synt_Fo_a_6"/>
    <property type="match status" value="1"/>
</dbReference>
<evidence type="ECO:0000256" key="9">
    <source>
        <dbReference type="ARBA" id="ARBA00022989"/>
    </source>
</evidence>
<geneLocation type="mitochondrion" evidence="15"/>
<evidence type="ECO:0000256" key="14">
    <source>
        <dbReference type="SAM" id="Phobius"/>
    </source>
</evidence>
<dbReference type="Pfam" id="PF00119">
    <property type="entry name" value="ATP-synt_A"/>
    <property type="match status" value="1"/>
</dbReference>
<dbReference type="SUPFAM" id="SSF81336">
    <property type="entry name" value="F1F0 ATP synthase subunit A"/>
    <property type="match status" value="1"/>
</dbReference>
<dbReference type="PROSITE" id="PS00449">
    <property type="entry name" value="ATPASE_A"/>
    <property type="match status" value="1"/>
</dbReference>
<name>A0A6G7ISZ5_JENMI</name>
<evidence type="ECO:0000256" key="1">
    <source>
        <dbReference type="ARBA" id="ARBA00002070"/>
    </source>
</evidence>
<dbReference type="GeneID" id="54116321"/>
<dbReference type="EMBL" id="MN933932">
    <property type="protein sequence ID" value="QII41627.1"/>
    <property type="molecule type" value="Genomic_DNA"/>
</dbReference>
<keyword evidence="5" id="KW-0813">Transport</keyword>
<feature type="transmembrane region" description="Helical" evidence="14">
    <location>
        <begin position="26"/>
        <end position="54"/>
    </location>
</feature>
<dbReference type="GO" id="GO:0005743">
    <property type="term" value="C:mitochondrial inner membrane"/>
    <property type="evidence" value="ECO:0007669"/>
    <property type="project" value="UniProtKB-SubCell"/>
</dbReference>
<keyword evidence="8" id="KW-0375">Hydrogen ion transport</keyword>
<gene>
    <name evidence="15" type="primary">atp6</name>
</gene>
<dbReference type="InterPro" id="IPR035908">
    <property type="entry name" value="F0_ATP_A_sf"/>
</dbReference>
<evidence type="ECO:0000256" key="5">
    <source>
        <dbReference type="ARBA" id="ARBA00022448"/>
    </source>
</evidence>